<dbReference type="Proteomes" id="UP000016480">
    <property type="component" value="Unassembled WGS sequence"/>
</dbReference>
<sequence>MYLTDFLGVKTVNFDRFKLDTVNPPGSGIKKPPLIIVSRWFFACGILLFSDSALYLLT</sequence>
<name>A0A8T0C4Z4_9GAMM</name>
<comment type="caution">
    <text evidence="2">The sequence shown here is derived from an EMBL/GenBank/DDBJ whole genome shotgun (WGS) entry which is preliminary data.</text>
</comment>
<reference evidence="2 3" key="1">
    <citation type="journal article" date="2012" name="J. Bacteriol.">
        <title>Genome sequence of the cycloprodigiosin-producing bacterial strain Pseudoalteromonas rubra ATCC 29570(T).</title>
        <authorList>
            <person name="Xie B.B."/>
            <person name="Shu Y.L."/>
            <person name="Qin Q.L."/>
            <person name="Rong J.C."/>
            <person name="Zhang X.Y."/>
            <person name="Chen X.L."/>
            <person name="Zhou B.C."/>
            <person name="Zhang Y.Z."/>
        </authorList>
    </citation>
    <scope>NUCLEOTIDE SEQUENCE [LARGE SCALE GENOMIC DNA]</scope>
    <source>
        <strain evidence="2 3">DSM 6842</strain>
    </source>
</reference>
<dbReference type="AlphaFoldDB" id="A0A8T0C4Z4"/>
<evidence type="ECO:0000313" key="3">
    <source>
        <dbReference type="Proteomes" id="UP000016480"/>
    </source>
</evidence>
<keyword evidence="1" id="KW-1133">Transmembrane helix</keyword>
<evidence type="ECO:0000313" key="2">
    <source>
        <dbReference type="EMBL" id="KAF7783667.1"/>
    </source>
</evidence>
<dbReference type="EMBL" id="AHCD03000043">
    <property type="protein sequence ID" value="KAF7783667.1"/>
    <property type="molecule type" value="Genomic_DNA"/>
</dbReference>
<evidence type="ECO:0000256" key="1">
    <source>
        <dbReference type="SAM" id="Phobius"/>
    </source>
</evidence>
<organism evidence="2 3">
    <name type="scientific">Pseudoalteromonas rubra</name>
    <dbReference type="NCBI Taxonomy" id="43658"/>
    <lineage>
        <taxon>Bacteria</taxon>
        <taxon>Pseudomonadati</taxon>
        <taxon>Pseudomonadota</taxon>
        <taxon>Gammaproteobacteria</taxon>
        <taxon>Alteromonadales</taxon>
        <taxon>Pseudoalteromonadaceae</taxon>
        <taxon>Pseudoalteromonas</taxon>
    </lineage>
</organism>
<accession>A0A8T0C4Z4</accession>
<feature type="transmembrane region" description="Helical" evidence="1">
    <location>
        <begin position="40"/>
        <end position="57"/>
    </location>
</feature>
<protein>
    <submittedName>
        <fullName evidence="2">Uncharacterized protein</fullName>
    </submittedName>
</protein>
<proteinExistence type="predicted"/>
<keyword evidence="1" id="KW-0472">Membrane</keyword>
<keyword evidence="1" id="KW-0812">Transmembrane</keyword>
<gene>
    <name evidence="2" type="ORF">PRUB_a3499</name>
</gene>